<dbReference type="GO" id="GO:0016787">
    <property type="term" value="F:hydrolase activity"/>
    <property type="evidence" value="ECO:0007669"/>
    <property type="project" value="UniProtKB-KW"/>
</dbReference>
<evidence type="ECO:0000256" key="2">
    <source>
        <dbReference type="ARBA" id="ARBA00022801"/>
    </source>
</evidence>
<dbReference type="Proteomes" id="UP000274762">
    <property type="component" value="Unassembled WGS sequence"/>
</dbReference>
<dbReference type="InterPro" id="IPR050884">
    <property type="entry name" value="CNP_phosphodiesterase-III"/>
</dbReference>
<evidence type="ECO:0000259" key="5">
    <source>
        <dbReference type="Pfam" id="PF00149"/>
    </source>
</evidence>
<reference evidence="6 11" key="3">
    <citation type="submission" date="2023-10" db="EMBL/GenBank/DDBJ databases">
        <title>Development of a sustainable strategy for remediation of hydrocarbon-contaminated territories based on the waste exchange concept.</title>
        <authorList>
            <person name="Krivoruchko A."/>
        </authorList>
    </citation>
    <scope>NUCLEOTIDE SEQUENCE [LARGE SCALE GENOMIC DNA]</scope>
    <source>
        <strain evidence="6 11">IEGM 1236</strain>
    </source>
</reference>
<evidence type="ECO:0000313" key="6">
    <source>
        <dbReference type="EMBL" id="MDV7135901.1"/>
    </source>
</evidence>
<comment type="caution">
    <text evidence="7">The sequence shown here is derived from an EMBL/GenBank/DDBJ whole genome shotgun (WGS) entry which is preliminary data.</text>
</comment>
<protein>
    <submittedName>
        <fullName evidence="8">3',5'-cyclic AMP phosphodiesterase CpdA</fullName>
    </submittedName>
    <submittedName>
        <fullName evidence="7">Metallophosphatase</fullName>
    </submittedName>
    <submittedName>
        <fullName evidence="6">Metallophosphoesterase</fullName>
    </submittedName>
</protein>
<organism evidence="7 9">
    <name type="scientific">Williamsia marianensis</name>
    <dbReference type="NCBI Taxonomy" id="85044"/>
    <lineage>
        <taxon>Bacteria</taxon>
        <taxon>Bacillati</taxon>
        <taxon>Actinomycetota</taxon>
        <taxon>Actinomycetes</taxon>
        <taxon>Mycobacteriales</taxon>
        <taxon>Nocardiaceae</taxon>
        <taxon>Williamsia</taxon>
    </lineage>
</organism>
<dbReference type="GO" id="GO:0046872">
    <property type="term" value="F:metal ion binding"/>
    <property type="evidence" value="ECO:0007669"/>
    <property type="project" value="UniProtKB-KW"/>
</dbReference>
<evidence type="ECO:0000256" key="4">
    <source>
        <dbReference type="ARBA" id="ARBA00025742"/>
    </source>
</evidence>
<evidence type="ECO:0000313" key="9">
    <source>
        <dbReference type="Proteomes" id="UP000225108"/>
    </source>
</evidence>
<reference evidence="7 9" key="1">
    <citation type="submission" date="2017-10" db="EMBL/GenBank/DDBJ databases">
        <title>The draft genome sequence of Williamsia sp. BULT 1.1 isolated from the semi-arid grassland soils from South Africa.</title>
        <authorList>
            <person name="Kabwe M.H."/>
            <person name="Govender N."/>
            <person name="Mutseka Lunga P."/>
            <person name="Vikram S."/>
            <person name="Makhalanyane T.P."/>
        </authorList>
    </citation>
    <scope>NUCLEOTIDE SEQUENCE [LARGE SCALE GENOMIC DNA]</scope>
    <source>
        <strain evidence="7 9">BULT 1.1</strain>
    </source>
</reference>
<dbReference type="PANTHER" id="PTHR42988:SF2">
    <property type="entry name" value="CYCLIC NUCLEOTIDE PHOSPHODIESTERASE CBUA0032-RELATED"/>
    <property type="match status" value="1"/>
</dbReference>
<evidence type="ECO:0000256" key="1">
    <source>
        <dbReference type="ARBA" id="ARBA00022723"/>
    </source>
</evidence>
<dbReference type="RefSeq" id="WP_062798230.1">
    <property type="nucleotide sequence ID" value="NZ_CBCRXS010000002.1"/>
</dbReference>
<comment type="similarity">
    <text evidence="4">Belongs to the cyclic nucleotide phosphodiesterase class-III family.</text>
</comment>
<dbReference type="SUPFAM" id="SSF56300">
    <property type="entry name" value="Metallo-dependent phosphatases"/>
    <property type="match status" value="1"/>
</dbReference>
<keyword evidence="3" id="KW-0408">Iron</keyword>
<dbReference type="InterPro" id="IPR004843">
    <property type="entry name" value="Calcineurin-like_PHP"/>
</dbReference>
<keyword evidence="2" id="KW-0378">Hydrolase</keyword>
<dbReference type="EMBL" id="JAWLUM010000003">
    <property type="protein sequence ID" value="MDV7135901.1"/>
    <property type="molecule type" value="Genomic_DNA"/>
</dbReference>
<dbReference type="Pfam" id="PF00149">
    <property type="entry name" value="Metallophos"/>
    <property type="match status" value="1"/>
</dbReference>
<keyword evidence="11" id="KW-1185">Reference proteome</keyword>
<dbReference type="PANTHER" id="PTHR42988">
    <property type="entry name" value="PHOSPHOHYDROLASE"/>
    <property type="match status" value="1"/>
</dbReference>
<proteinExistence type="inferred from homology"/>
<keyword evidence="1" id="KW-0479">Metal-binding</keyword>
<evidence type="ECO:0000313" key="10">
    <source>
        <dbReference type="Proteomes" id="UP000274762"/>
    </source>
</evidence>
<dbReference type="Proteomes" id="UP000225108">
    <property type="component" value="Unassembled WGS sequence"/>
</dbReference>
<accession>A0A2G3PR65</accession>
<evidence type="ECO:0000256" key="3">
    <source>
        <dbReference type="ARBA" id="ARBA00023004"/>
    </source>
</evidence>
<name>A0A2G3PR65_WILMA</name>
<reference evidence="8 10" key="2">
    <citation type="submission" date="2018-10" db="EMBL/GenBank/DDBJ databases">
        <title>Sequencing the genomes of 1000 actinobacteria strains.</title>
        <authorList>
            <person name="Klenk H.-P."/>
        </authorList>
    </citation>
    <scope>NUCLEOTIDE SEQUENCE [LARGE SCALE GENOMIC DNA]</scope>
    <source>
        <strain evidence="8 10">DSM 44343</strain>
    </source>
</reference>
<dbReference type="EMBL" id="PEBD01000005">
    <property type="protein sequence ID" value="PHV67572.1"/>
    <property type="molecule type" value="Genomic_DNA"/>
</dbReference>
<accession>A0A495K2F8</accession>
<feature type="domain" description="Calcineurin-like phosphoesterase" evidence="5">
    <location>
        <begin position="7"/>
        <end position="205"/>
    </location>
</feature>
<dbReference type="Proteomes" id="UP001185792">
    <property type="component" value="Unassembled WGS sequence"/>
</dbReference>
<dbReference type="EMBL" id="RBKV01000001">
    <property type="protein sequence ID" value="RKR95426.1"/>
    <property type="molecule type" value="Genomic_DNA"/>
</dbReference>
<evidence type="ECO:0000313" key="7">
    <source>
        <dbReference type="EMBL" id="PHV67572.1"/>
    </source>
</evidence>
<dbReference type="OrthoDB" id="5241795at2"/>
<dbReference type="AlphaFoldDB" id="A0A2G3PR65"/>
<dbReference type="Gene3D" id="3.60.21.10">
    <property type="match status" value="1"/>
</dbReference>
<sequence>MTGPDHTVIQLTDTHLSGGGDLMHGMMDTTRNLRKVLDHLDAWEGSVDAIIVSGDLADAGSPEAYRTLRTMLEPTAARLGATLCYAMGNHDDRAGFRIGLDLSRNGSTDLGAPYDAVHHIGGLRIVVLDSTTPGRHDGSLEDVQLDWLAKVLEDRAPRGTLLVMHHPPVRSPVATVDFLRLTDPSALESVIAGSDVRMILCGHAHYTGASAISGIPVWIGPPLSYRTDPVPPQGRHRAGVGFGFSRIDLFGESAVATSVDVVGVEDVYSEPQSVALERLWSLTPNAN</sequence>
<gene>
    <name evidence="7" type="ORF">CSW57_07785</name>
    <name evidence="8" type="ORF">DFJ75_2246</name>
    <name evidence="6" type="ORF">R4198_19555</name>
</gene>
<evidence type="ECO:0000313" key="11">
    <source>
        <dbReference type="Proteomes" id="UP001185792"/>
    </source>
</evidence>
<dbReference type="InterPro" id="IPR029052">
    <property type="entry name" value="Metallo-depent_PP-like"/>
</dbReference>
<evidence type="ECO:0000313" key="8">
    <source>
        <dbReference type="EMBL" id="RKR95426.1"/>
    </source>
</evidence>